<sequence>MGKVAFRHDLCPKEEAMLMGGCPLPGKTSCFVSLEDWRKTTDFAESVAFG</sequence>
<proteinExistence type="predicted"/>
<evidence type="ECO:0000313" key="1">
    <source>
        <dbReference type="EMBL" id="AEV21064.1"/>
    </source>
</evidence>
<evidence type="ECO:0000313" key="2">
    <source>
        <dbReference type="Proteomes" id="UP000005636"/>
    </source>
</evidence>
<protein>
    <submittedName>
        <fullName evidence="1">Uncharacterized protein</fullName>
    </submittedName>
</protein>
<dbReference type="EMBL" id="CP003125">
    <property type="protein sequence ID" value="AEV21064.1"/>
    <property type="molecule type" value="Genomic_DNA"/>
</dbReference>
<keyword evidence="2" id="KW-1185">Reference proteome</keyword>
<reference evidence="1 2" key="1">
    <citation type="submission" date="2011-11" db="EMBL/GenBank/DDBJ databases">
        <title>Complete genome sequence of thermophilic Geobacillus thermoleovorans CCB_US3_UF5.</title>
        <authorList>
            <person name="Muhd Sakaff M.K.L."/>
            <person name="Abdul Rahman A.Y."/>
            <person name="Saito J.A."/>
            <person name="Hou S."/>
            <person name="Alam M."/>
        </authorList>
    </citation>
    <scope>NUCLEOTIDE SEQUENCE [LARGE SCALE GENOMIC DNA]</scope>
    <source>
        <strain evidence="1 2">CCB_US3_UF5</strain>
    </source>
</reference>
<name>A0ABM5MNK5_GEOTH</name>
<accession>A0ABM5MNK5</accession>
<gene>
    <name evidence="1" type="ORF">GTCCBUS3UF5_37640</name>
</gene>
<dbReference type="Proteomes" id="UP000005636">
    <property type="component" value="Chromosome"/>
</dbReference>
<organism evidence="1 2">
    <name type="scientific">Geobacillus thermoleovorans CCB_US3_UF5</name>
    <dbReference type="NCBI Taxonomy" id="1111068"/>
    <lineage>
        <taxon>Bacteria</taxon>
        <taxon>Bacillati</taxon>
        <taxon>Bacillota</taxon>
        <taxon>Bacilli</taxon>
        <taxon>Bacillales</taxon>
        <taxon>Anoxybacillaceae</taxon>
        <taxon>Geobacillus</taxon>
        <taxon>Geobacillus thermoleovorans group</taxon>
    </lineage>
</organism>